<dbReference type="SUPFAM" id="SSF53474">
    <property type="entry name" value="alpha/beta-Hydrolases"/>
    <property type="match status" value="1"/>
</dbReference>
<gene>
    <name evidence="1" type="ORF">LX78_02296</name>
</gene>
<keyword evidence="2" id="KW-1185">Reference proteome</keyword>
<dbReference type="InterPro" id="IPR029058">
    <property type="entry name" value="AB_hydrolase_fold"/>
</dbReference>
<evidence type="ECO:0000313" key="1">
    <source>
        <dbReference type="EMBL" id="PWK17898.1"/>
    </source>
</evidence>
<dbReference type="Gene3D" id="3.40.50.1820">
    <property type="entry name" value="alpha/beta hydrolase"/>
    <property type="match status" value="1"/>
</dbReference>
<accession>A0A316DK07</accession>
<comment type="caution">
    <text evidence="1">The sequence shown here is derived from an EMBL/GenBank/DDBJ whole genome shotgun (WGS) entry which is preliminary data.</text>
</comment>
<protein>
    <recommendedName>
        <fullName evidence="3">Pimeloyl-ACP methyl ester carboxylesterase</fullName>
    </recommendedName>
</protein>
<evidence type="ECO:0000313" key="2">
    <source>
        <dbReference type="Proteomes" id="UP000245430"/>
    </source>
</evidence>
<dbReference type="RefSeq" id="WP_109682787.1">
    <property type="nucleotide sequence ID" value="NZ_QGGP01000006.1"/>
</dbReference>
<dbReference type="Proteomes" id="UP000245430">
    <property type="component" value="Unassembled WGS sequence"/>
</dbReference>
<dbReference type="EMBL" id="QGGP01000006">
    <property type="protein sequence ID" value="PWK17898.1"/>
    <property type="molecule type" value="Genomic_DNA"/>
</dbReference>
<reference evidence="1 2" key="1">
    <citation type="submission" date="2018-05" db="EMBL/GenBank/DDBJ databases">
        <title>Genomic Encyclopedia of Archaeal and Bacterial Type Strains, Phase II (KMG-II): from individual species to whole genera.</title>
        <authorList>
            <person name="Goeker M."/>
        </authorList>
    </citation>
    <scope>NUCLEOTIDE SEQUENCE [LARGE SCALE GENOMIC DNA]</scope>
    <source>
        <strain evidence="1 2">DSM 22637</strain>
    </source>
</reference>
<evidence type="ECO:0008006" key="3">
    <source>
        <dbReference type="Google" id="ProtNLM"/>
    </source>
</evidence>
<name>A0A316DK07_9FLAO</name>
<proteinExistence type="predicted"/>
<sequence length="224" mass="26023">MSQDIIHVYFMPGMAASSLIFENIKLPENQFQMHMLEWIMPSENETIEHYSKRMTEHIKHENVVLIGVSFGGIIVQEMSKLIKLRKLIVVSSIKTKHELPKRMKLARITKAYKIMPTSLVNNIDALAKYTFGKTIKKRIALYRKYLSVTNKQYIDWALKQVICWNQDKSIPEAIHIHGEKDAVFPHRCLGDCITVKGGTHVMIINKYKWFNENLPKLILDEDLA</sequence>
<organism evidence="1 2">
    <name type="scientific">Xanthomarina spongicola</name>
    <dbReference type="NCBI Taxonomy" id="570520"/>
    <lineage>
        <taxon>Bacteria</taxon>
        <taxon>Pseudomonadati</taxon>
        <taxon>Bacteroidota</taxon>
        <taxon>Flavobacteriia</taxon>
        <taxon>Flavobacteriales</taxon>
        <taxon>Flavobacteriaceae</taxon>
        <taxon>Xanthomarina</taxon>
    </lineage>
</organism>
<dbReference type="OrthoDB" id="659408at2"/>
<dbReference type="AlphaFoldDB" id="A0A316DK07"/>